<comment type="cofactor">
    <cofactor evidence="1">
        <name>Mn(2+)</name>
        <dbReference type="ChEBI" id="CHEBI:29035"/>
    </cofactor>
</comment>
<dbReference type="EMBL" id="CAUJNA010000473">
    <property type="protein sequence ID" value="CAJ1377605.1"/>
    <property type="molecule type" value="Genomic_DNA"/>
</dbReference>
<name>A0AA36HZH7_9DINO</name>
<dbReference type="Pfam" id="PF03828">
    <property type="entry name" value="PAP_assoc"/>
    <property type="match status" value="1"/>
</dbReference>
<proteinExistence type="predicted"/>
<comment type="cofactor">
    <cofactor evidence="2">
        <name>Mg(2+)</name>
        <dbReference type="ChEBI" id="CHEBI:18420"/>
    </cofactor>
</comment>
<dbReference type="CDD" id="cd05402">
    <property type="entry name" value="NT_PAP_TUTase"/>
    <property type="match status" value="1"/>
</dbReference>
<protein>
    <recommendedName>
        <fullName evidence="12">PAP-associated domain-containing protein</fullName>
    </recommendedName>
</protein>
<feature type="domain" description="PAP-associated" evidence="8">
    <location>
        <begin position="234"/>
        <end position="294"/>
    </location>
</feature>
<dbReference type="GO" id="GO:0016779">
    <property type="term" value="F:nucleotidyltransferase activity"/>
    <property type="evidence" value="ECO:0007669"/>
    <property type="project" value="TreeGrafter"/>
</dbReference>
<evidence type="ECO:0000256" key="4">
    <source>
        <dbReference type="ARBA" id="ARBA00022490"/>
    </source>
</evidence>
<evidence type="ECO:0000256" key="6">
    <source>
        <dbReference type="ARBA" id="ARBA00022723"/>
    </source>
</evidence>
<dbReference type="GO" id="GO:0031123">
    <property type="term" value="P:RNA 3'-end processing"/>
    <property type="evidence" value="ECO:0007669"/>
    <property type="project" value="TreeGrafter"/>
</dbReference>
<dbReference type="Gene3D" id="1.10.1410.10">
    <property type="match status" value="1"/>
</dbReference>
<dbReference type="InterPro" id="IPR043519">
    <property type="entry name" value="NT_sf"/>
</dbReference>
<reference evidence="10" key="1">
    <citation type="submission" date="2023-08" db="EMBL/GenBank/DDBJ databases">
        <authorList>
            <person name="Chen Y."/>
            <person name="Shah S."/>
            <person name="Dougan E. K."/>
            <person name="Thang M."/>
            <person name="Chan C."/>
        </authorList>
    </citation>
    <scope>NUCLEOTIDE SEQUENCE</scope>
</reference>
<comment type="caution">
    <text evidence="10">The sequence shown here is derived from an EMBL/GenBank/DDBJ whole genome shotgun (WGS) entry which is preliminary data.</text>
</comment>
<evidence type="ECO:0000313" key="11">
    <source>
        <dbReference type="Proteomes" id="UP001178507"/>
    </source>
</evidence>
<dbReference type="Gene3D" id="3.30.460.10">
    <property type="entry name" value="Beta Polymerase, domain 2"/>
    <property type="match status" value="1"/>
</dbReference>
<dbReference type="AlphaFoldDB" id="A0AA36HZH7"/>
<dbReference type="GO" id="GO:0046872">
    <property type="term" value="F:metal ion binding"/>
    <property type="evidence" value="ECO:0007669"/>
    <property type="project" value="UniProtKB-KW"/>
</dbReference>
<dbReference type="InterPro" id="IPR002058">
    <property type="entry name" value="PAP_assoc"/>
</dbReference>
<comment type="subcellular location">
    <subcellularLocation>
        <location evidence="3">Cytoplasm</location>
    </subcellularLocation>
</comment>
<evidence type="ECO:0000256" key="3">
    <source>
        <dbReference type="ARBA" id="ARBA00004496"/>
    </source>
</evidence>
<keyword evidence="5" id="KW-0808">Transferase</keyword>
<keyword evidence="6" id="KW-0479">Metal-binding</keyword>
<organism evidence="10 11">
    <name type="scientific">Effrenium voratum</name>
    <dbReference type="NCBI Taxonomy" id="2562239"/>
    <lineage>
        <taxon>Eukaryota</taxon>
        <taxon>Sar</taxon>
        <taxon>Alveolata</taxon>
        <taxon>Dinophyceae</taxon>
        <taxon>Suessiales</taxon>
        <taxon>Symbiodiniaceae</taxon>
        <taxon>Effrenium</taxon>
    </lineage>
</organism>
<evidence type="ECO:0008006" key="12">
    <source>
        <dbReference type="Google" id="ProtNLM"/>
    </source>
</evidence>
<sequence length="337" mass="37450">MASDDDAEPICPPLPCIACPPRVQQVMSRVLRAASCVEGTEVRVFGSSVNGFGDGSSDVDVVLSAGKAQLVAGLQLGKCKRKDLAAQTLRKLQRLLKQCGFHIDLLIARAKVPIIKMSLDCDGDYIECDLSVNNLLPVFNTKLLRCYADLDPRVVDVVQECKRWAKEQQVHGADRGNLSSYAFTLLVIFYMQIRGALPCLQSDGKPSWYSEGARRFNVAMVEAAPIPSPAAVSFADFVFFYSEEFQWGDCVVSVRTGRCDPPEKYPDLKIKARTGVEKEELDYFLHIEDPFDIQRNLSCVLGPGSNYSLWEALRSFKTKAARNQRRWVGRMGPRSAA</sequence>
<gene>
    <name evidence="10" type="ORF">EVOR1521_LOCUS6353</name>
</gene>
<evidence type="ECO:0000259" key="8">
    <source>
        <dbReference type="Pfam" id="PF03828"/>
    </source>
</evidence>
<dbReference type="InterPro" id="IPR054708">
    <property type="entry name" value="MTPAP-like_central"/>
</dbReference>
<dbReference type="Proteomes" id="UP001178507">
    <property type="component" value="Unassembled WGS sequence"/>
</dbReference>
<keyword evidence="7" id="KW-0460">Magnesium</keyword>
<dbReference type="Pfam" id="PF22600">
    <property type="entry name" value="MTPAP-like_central"/>
    <property type="match status" value="1"/>
</dbReference>
<keyword evidence="4" id="KW-0963">Cytoplasm</keyword>
<accession>A0AA36HZH7</accession>
<dbReference type="PANTHER" id="PTHR12271">
    <property type="entry name" value="POLY A POLYMERASE CID PAP -RELATED"/>
    <property type="match status" value="1"/>
</dbReference>
<evidence type="ECO:0000256" key="5">
    <source>
        <dbReference type="ARBA" id="ARBA00022679"/>
    </source>
</evidence>
<dbReference type="PANTHER" id="PTHR12271:SF40">
    <property type="entry name" value="POLY(A) RNA POLYMERASE GLD2"/>
    <property type="match status" value="1"/>
</dbReference>
<dbReference type="SUPFAM" id="SSF81301">
    <property type="entry name" value="Nucleotidyltransferase"/>
    <property type="match status" value="1"/>
</dbReference>
<dbReference type="SUPFAM" id="SSF81631">
    <property type="entry name" value="PAP/OAS1 substrate-binding domain"/>
    <property type="match status" value="1"/>
</dbReference>
<evidence type="ECO:0000313" key="10">
    <source>
        <dbReference type="EMBL" id="CAJ1377605.1"/>
    </source>
</evidence>
<keyword evidence="11" id="KW-1185">Reference proteome</keyword>
<evidence type="ECO:0000256" key="7">
    <source>
        <dbReference type="ARBA" id="ARBA00022842"/>
    </source>
</evidence>
<dbReference type="GO" id="GO:0005737">
    <property type="term" value="C:cytoplasm"/>
    <property type="evidence" value="ECO:0007669"/>
    <property type="project" value="UniProtKB-SubCell"/>
</dbReference>
<evidence type="ECO:0000256" key="2">
    <source>
        <dbReference type="ARBA" id="ARBA00001946"/>
    </source>
</evidence>
<evidence type="ECO:0000259" key="9">
    <source>
        <dbReference type="Pfam" id="PF22600"/>
    </source>
</evidence>
<evidence type="ECO:0000256" key="1">
    <source>
        <dbReference type="ARBA" id="ARBA00001936"/>
    </source>
</evidence>
<feature type="domain" description="Poly(A) RNA polymerase mitochondrial-like central palm" evidence="9">
    <location>
        <begin position="35"/>
        <end position="148"/>
    </location>
</feature>